<keyword evidence="11 15" id="KW-0472">Membrane</keyword>
<dbReference type="AlphaFoldDB" id="A0A4U5UE09"/>
<evidence type="ECO:0000256" key="2">
    <source>
        <dbReference type="ARBA" id="ARBA00007374"/>
    </source>
</evidence>
<comment type="subcellular location">
    <subcellularLocation>
        <location evidence="1">Endoplasmic reticulum membrane</location>
        <topology evidence="1">Multi-pass membrane protein</topology>
    </subcellularLocation>
</comment>
<evidence type="ECO:0000256" key="13">
    <source>
        <dbReference type="RuleBase" id="RU363090"/>
    </source>
</evidence>
<evidence type="ECO:0000313" key="16">
    <source>
        <dbReference type="EMBL" id="TKS72261.1"/>
    </source>
</evidence>
<evidence type="ECO:0000256" key="9">
    <source>
        <dbReference type="ARBA" id="ARBA00022989"/>
    </source>
</evidence>
<evidence type="ECO:0000256" key="7">
    <source>
        <dbReference type="ARBA" id="ARBA00022824"/>
    </source>
</evidence>
<evidence type="ECO:0000256" key="15">
    <source>
        <dbReference type="SAM" id="Phobius"/>
    </source>
</evidence>
<keyword evidence="4 15" id="KW-0812">Transmembrane</keyword>
<dbReference type="InterPro" id="IPR009617">
    <property type="entry name" value="Seipin"/>
</dbReference>
<reference evidence="16 17" key="1">
    <citation type="submission" date="2019-01" db="EMBL/GenBank/DDBJ databases">
        <title>Genome Assembly of Collichthys lucidus.</title>
        <authorList>
            <person name="Cai M."/>
            <person name="Xiao S."/>
        </authorList>
    </citation>
    <scope>NUCLEOTIDE SEQUENCE [LARGE SCALE GENOMIC DNA]</scope>
    <source>
        <strain evidence="16">JT15FE1705JMU</strain>
        <tissue evidence="16">Muscle</tissue>
    </source>
</reference>
<feature type="transmembrane region" description="Helical" evidence="15">
    <location>
        <begin position="118"/>
        <end position="140"/>
    </location>
</feature>
<dbReference type="GO" id="GO:0140042">
    <property type="term" value="P:lipid droplet formation"/>
    <property type="evidence" value="ECO:0007669"/>
    <property type="project" value="UniProtKB-ARBA"/>
</dbReference>
<keyword evidence="9 15" id="KW-1133">Transmembrane helix</keyword>
<dbReference type="FunFam" id="3.30.470.160:FF:000001">
    <property type="entry name" value="Kinase"/>
    <property type="match status" value="1"/>
</dbReference>
<keyword evidence="7" id="KW-0256">Endoplasmic reticulum</keyword>
<evidence type="ECO:0000256" key="11">
    <source>
        <dbReference type="ARBA" id="ARBA00023136"/>
    </source>
</evidence>
<keyword evidence="8" id="KW-0067">ATP-binding</keyword>
<accession>A0A4U5UE09</accession>
<dbReference type="GO" id="GO:0000828">
    <property type="term" value="F:inositol hexakisphosphate kinase activity"/>
    <property type="evidence" value="ECO:0007669"/>
    <property type="project" value="TreeGrafter"/>
</dbReference>
<evidence type="ECO:0000256" key="4">
    <source>
        <dbReference type="ARBA" id="ARBA00022692"/>
    </source>
</evidence>
<dbReference type="EMBL" id="CM014083">
    <property type="protein sequence ID" value="TKS72261.1"/>
    <property type="molecule type" value="Genomic_DNA"/>
</dbReference>
<keyword evidence="5" id="KW-0547">Nucleotide-binding</keyword>
<evidence type="ECO:0000256" key="12">
    <source>
        <dbReference type="ARBA" id="ARBA00051963"/>
    </source>
</evidence>
<proteinExistence type="inferred from homology"/>
<evidence type="ECO:0000256" key="5">
    <source>
        <dbReference type="ARBA" id="ARBA00022741"/>
    </source>
</evidence>
<comment type="similarity">
    <text evidence="2 13">Belongs to the inositol phosphokinase (IPK) family.</text>
</comment>
<dbReference type="GO" id="GO:0005789">
    <property type="term" value="C:endoplasmic reticulum membrane"/>
    <property type="evidence" value="ECO:0007669"/>
    <property type="project" value="UniProtKB-SubCell"/>
</dbReference>
<dbReference type="EC" id="2.7.-.-" evidence="13"/>
<dbReference type="SUPFAM" id="SSF56104">
    <property type="entry name" value="SAICAR synthase-like"/>
    <property type="match status" value="1"/>
</dbReference>
<keyword evidence="6 13" id="KW-0418">Kinase</keyword>
<evidence type="ECO:0000256" key="10">
    <source>
        <dbReference type="ARBA" id="ARBA00023098"/>
    </source>
</evidence>
<feature type="region of interest" description="Disordered" evidence="14">
    <location>
        <begin position="343"/>
        <end position="476"/>
    </location>
</feature>
<gene>
    <name evidence="16" type="ORF">D9C73_006335</name>
</gene>
<dbReference type="STRING" id="240159.A0A4U5UE09"/>
<dbReference type="PANTHER" id="PTHR12400">
    <property type="entry name" value="INOSITOL POLYPHOSPHATE KINASE"/>
    <property type="match status" value="1"/>
</dbReference>
<evidence type="ECO:0000256" key="14">
    <source>
        <dbReference type="SAM" id="MobiDB-lite"/>
    </source>
</evidence>
<dbReference type="GO" id="GO:0032958">
    <property type="term" value="P:inositol phosphate biosynthetic process"/>
    <property type="evidence" value="ECO:0007669"/>
    <property type="project" value="InterPro"/>
</dbReference>
<organism evidence="16 17">
    <name type="scientific">Collichthys lucidus</name>
    <name type="common">Big head croaker</name>
    <name type="synonym">Sciaena lucida</name>
    <dbReference type="NCBI Taxonomy" id="240159"/>
    <lineage>
        <taxon>Eukaryota</taxon>
        <taxon>Metazoa</taxon>
        <taxon>Chordata</taxon>
        <taxon>Craniata</taxon>
        <taxon>Vertebrata</taxon>
        <taxon>Euteleostomi</taxon>
        <taxon>Actinopterygii</taxon>
        <taxon>Neopterygii</taxon>
        <taxon>Teleostei</taxon>
        <taxon>Neoteleostei</taxon>
        <taxon>Acanthomorphata</taxon>
        <taxon>Eupercaria</taxon>
        <taxon>Sciaenidae</taxon>
        <taxon>Collichthys</taxon>
    </lineage>
</organism>
<evidence type="ECO:0000256" key="1">
    <source>
        <dbReference type="ARBA" id="ARBA00004477"/>
    </source>
</evidence>
<feature type="compositionally biased region" description="Low complexity" evidence="14">
    <location>
        <begin position="445"/>
        <end position="466"/>
    </location>
</feature>
<dbReference type="Pfam" id="PF06775">
    <property type="entry name" value="Seipin"/>
    <property type="match status" value="1"/>
</dbReference>
<evidence type="ECO:0000256" key="8">
    <source>
        <dbReference type="ARBA" id="ARBA00022840"/>
    </source>
</evidence>
<sequence>MFMIKTSCFSRDGGQVTSSARSASQLLPASSSRFSMLRYRSDLLKYLETLLFLPAFLSGATEQKQMLEVELFSDYTDDPYSPSVTAVIEILSNKVQIYSSHLYIYAHFTGLRYLIFNFPLLSALVGISSNFVFLSFLFVLSYMRLLLKVEWGPQQHRADGLLSGRDENVKNNQQEDAAGAHGGPMEQLNHLRSTLETKMDITDENHMDEMKMETETNQTVDNDFSAGLYDETHKQLTISERPFSSCRKVRVRSRPTLQSTKSFPPYSQCIGGLGGDEEQDNVLNSEFSTTQNPSLINNDMRDDGNEVVHGTERKEDFEMNARCTRNDMKAKWRMRRRERLGDGYKVDPEGWESARWSGKRRVEETDRERKHDDKQREGGTNGERKHCKGRNLSVEIERKEEVKDEEMKRSPNSAAEGENKGRRKTPRDEEAEELPGIREIPHPILSKLLHSSSSTSSCSSMNLSSAESDEVFSEGEDAGSKRRTFRKCRSWKTYLTMMHWSLRRQSSWIQLAGHQGNFQLSDGGEVLKLYSEVEAKCLDSLMRDQLKPFVPQYYGLVTRGEDRYIRLEDLLSGLRKPVIMDCKMGVRTYQEEELTKARVKEVLRSDMYQKMVKIDPSAPSAEEHAQKAVTKWRYLQWRDTTSSTSTLGFRIEGIMMEDGSIQRDFGKIRTLAQVTEALLYFTRSQRDILKAYHTRLLALNDALKNSQFFGTHEVIGSSLLFVHDHSSKANVWMIDFGKTTPVPNTSKLLHNIPWAEGSREDGYLIGLTSLITSLSQAINVASWQQEDSCGEETSVKYTEGCG</sequence>
<keyword evidence="17" id="KW-1185">Reference proteome</keyword>
<keyword evidence="3 13" id="KW-0808">Transferase</keyword>
<protein>
    <recommendedName>
        <fullName evidence="13">Kinase</fullName>
        <ecNumber evidence="13">2.7.-.-</ecNumber>
    </recommendedName>
</protein>
<feature type="compositionally biased region" description="Basic and acidic residues" evidence="14">
    <location>
        <begin position="360"/>
        <end position="377"/>
    </location>
</feature>
<feature type="compositionally biased region" description="Acidic residues" evidence="14">
    <location>
        <begin position="467"/>
        <end position="476"/>
    </location>
</feature>
<dbReference type="PANTHER" id="PTHR12400:SF77">
    <property type="entry name" value="KINASE"/>
    <property type="match status" value="1"/>
</dbReference>
<feature type="compositionally biased region" description="Basic and acidic residues" evidence="14">
    <location>
        <begin position="395"/>
        <end position="409"/>
    </location>
</feature>
<evidence type="ECO:0000313" key="17">
    <source>
        <dbReference type="Proteomes" id="UP000298787"/>
    </source>
</evidence>
<dbReference type="InterPro" id="IPR005522">
    <property type="entry name" value="IPK"/>
</dbReference>
<dbReference type="Gene3D" id="3.30.470.160">
    <property type="entry name" value="Inositol polyphosphate kinase"/>
    <property type="match status" value="1"/>
</dbReference>
<dbReference type="InterPro" id="IPR038286">
    <property type="entry name" value="IPK_sf"/>
</dbReference>
<evidence type="ECO:0000256" key="3">
    <source>
        <dbReference type="ARBA" id="ARBA00022679"/>
    </source>
</evidence>
<evidence type="ECO:0000256" key="6">
    <source>
        <dbReference type="ARBA" id="ARBA00022777"/>
    </source>
</evidence>
<keyword evidence="10" id="KW-0443">Lipid metabolism</keyword>
<dbReference type="GO" id="GO:0046854">
    <property type="term" value="P:phosphatidylinositol phosphate biosynthetic process"/>
    <property type="evidence" value="ECO:0007669"/>
    <property type="project" value="TreeGrafter"/>
</dbReference>
<dbReference type="Proteomes" id="UP000298787">
    <property type="component" value="Chromosome 6"/>
</dbReference>
<dbReference type="GO" id="GO:0005524">
    <property type="term" value="F:ATP binding"/>
    <property type="evidence" value="ECO:0007669"/>
    <property type="project" value="UniProtKB-KW"/>
</dbReference>
<dbReference type="GO" id="GO:0008440">
    <property type="term" value="F:inositol-1,4,5-trisphosphate 3-kinase activity"/>
    <property type="evidence" value="ECO:0007669"/>
    <property type="project" value="UniProtKB-EC"/>
</dbReference>
<dbReference type="GO" id="GO:0005634">
    <property type="term" value="C:nucleus"/>
    <property type="evidence" value="ECO:0007669"/>
    <property type="project" value="TreeGrafter"/>
</dbReference>
<comment type="catalytic activity">
    <reaction evidence="12">
        <text>1D-myo-inositol 1,4,5-trisphosphate + ATP = 1D-myo-inositol 1,3,4,5-tetrakisphosphate + ADP + H(+)</text>
        <dbReference type="Rhea" id="RHEA:11020"/>
        <dbReference type="ChEBI" id="CHEBI:15378"/>
        <dbReference type="ChEBI" id="CHEBI:30616"/>
        <dbReference type="ChEBI" id="CHEBI:57895"/>
        <dbReference type="ChEBI" id="CHEBI:203600"/>
        <dbReference type="ChEBI" id="CHEBI:456216"/>
        <dbReference type="EC" id="2.7.1.127"/>
    </reaction>
    <physiologicalReaction direction="left-to-right" evidence="12">
        <dbReference type="Rhea" id="RHEA:11021"/>
    </physiologicalReaction>
</comment>
<name>A0A4U5UE09_COLLU</name>
<dbReference type="CDD" id="cd23995">
    <property type="entry name" value="Seipin_BSCL2_like"/>
    <property type="match status" value="1"/>
</dbReference>
<dbReference type="Pfam" id="PF03770">
    <property type="entry name" value="IPK"/>
    <property type="match status" value="1"/>
</dbReference>